<sequence precursor="true">MLAFATQPLLGRPKSLSTGQSSCPRRRQTVVASLKVAVAGGGLGGLAVAGALLQKGFDVRVYEQASSYKPFGGPIQVQSNALALLQDINESLTRAISADGTATGNRKSGIKDGLSDAWYCQFDTGAPAKKRNLPLTHVIDRPKLQEALAKFVISQSPRAIRTSSRVVGYCNHADHVDVLLENGTTESADVLVGADGIWSSVRAQMHGEDARSSASYSGYHCFTATCKYVSEDVDEISYKIYLGKKQYFVASDVGQGRVQWYAFLGRPAGSETQGEKLGFLSSKFDGWSPEVQEILNATEEGEVEARDLYDRAPFVRKGWIDERVVLLGDAAHPMMPNLGQGGCMAFEDAYTLASSLGELGSNASRDQVHQALERYQRKRFGRTAIVQGLAQMSSNLLFHYERLATGGVQAFLGWGVFWSTIGSVIVGGSMPLVLDFLYVNLVDATEQRTSDIPESPTKAWATVKASSRQN</sequence>
<protein>
    <submittedName>
        <fullName evidence="6">Plastid zeaxanthin epoxidase</fullName>
        <ecNumber evidence="6">1.14.15.21</ecNumber>
    </submittedName>
</protein>
<dbReference type="GO" id="GO:0071949">
    <property type="term" value="F:FAD binding"/>
    <property type="evidence" value="ECO:0007669"/>
    <property type="project" value="InterPro"/>
</dbReference>
<dbReference type="PRINTS" id="PR00420">
    <property type="entry name" value="RNGMNOXGNASE"/>
</dbReference>
<dbReference type="InterPro" id="IPR002938">
    <property type="entry name" value="FAD-bd"/>
</dbReference>
<keyword evidence="4 6" id="KW-0560">Oxidoreductase</keyword>
<reference evidence="6" key="1">
    <citation type="journal article" date="2017" name="Plant J.">
        <title>A functional zeaxanthin epoxidase from red algae shedding light on the evolution of light-harvesting carotenoids and the xanthophyll cycle in photosynthetic eukaryotes.</title>
        <authorList>
            <person name="Dautermann O."/>
            <person name="Lohr M."/>
        </authorList>
    </citation>
    <scope>NUCLEOTIDE SEQUENCE</scope>
    <source>
        <strain evidence="6">CCAP 1342/2</strain>
    </source>
</reference>
<keyword evidence="2" id="KW-0285">Flavoprotein</keyword>
<evidence type="ECO:0000256" key="1">
    <source>
        <dbReference type="ARBA" id="ARBA00001974"/>
    </source>
</evidence>
<feature type="domain" description="FAD-binding" evidence="5">
    <location>
        <begin position="34"/>
        <end position="379"/>
    </location>
</feature>
<dbReference type="PANTHER" id="PTHR46496">
    <property type="match status" value="1"/>
</dbReference>
<dbReference type="PANTHER" id="PTHR46496:SF1">
    <property type="entry name" value="ZEAXANTHIN EPOXIDASE, CHLOROPLASTIC"/>
    <property type="match status" value="1"/>
</dbReference>
<evidence type="ECO:0000259" key="5">
    <source>
        <dbReference type="Pfam" id="PF01494"/>
    </source>
</evidence>
<accession>A0A291HVG1</accession>
<evidence type="ECO:0000256" key="3">
    <source>
        <dbReference type="ARBA" id="ARBA00022827"/>
    </source>
</evidence>
<keyword evidence="3" id="KW-0274">FAD</keyword>
<dbReference type="AlphaFoldDB" id="A0A291HVG1"/>
<comment type="cofactor">
    <cofactor evidence="1">
        <name>FAD</name>
        <dbReference type="ChEBI" id="CHEBI:57692"/>
    </cofactor>
</comment>
<dbReference type="GO" id="GO:0052662">
    <property type="term" value="F:zeaxanthin epoxidase activity"/>
    <property type="evidence" value="ECO:0007669"/>
    <property type="project" value="UniProtKB-EC"/>
</dbReference>
<gene>
    <name evidence="6" type="primary">ZEP</name>
</gene>
<organism evidence="6">
    <name type="scientific">Madagascaria erythrocladioides</name>
    <dbReference type="NCBI Taxonomy" id="753684"/>
    <lineage>
        <taxon>Eukaryota</taxon>
        <taxon>Rhodophyta</taxon>
        <taxon>Compsopogonophyceae</taxon>
        <taxon>Erythropeltidales</taxon>
        <taxon>Erythrotrichiaceae</taxon>
        <taxon>Madagascaria</taxon>
    </lineage>
</organism>
<proteinExistence type="predicted"/>
<evidence type="ECO:0000313" key="6">
    <source>
        <dbReference type="EMBL" id="ATG80392.1"/>
    </source>
</evidence>
<evidence type="ECO:0000256" key="4">
    <source>
        <dbReference type="ARBA" id="ARBA00023002"/>
    </source>
</evidence>
<dbReference type="Gene3D" id="3.50.50.60">
    <property type="entry name" value="FAD/NAD(P)-binding domain"/>
    <property type="match status" value="1"/>
</dbReference>
<dbReference type="SUPFAM" id="SSF51905">
    <property type="entry name" value="FAD/NAD(P)-binding domain"/>
    <property type="match status" value="1"/>
</dbReference>
<dbReference type="InterPro" id="IPR036188">
    <property type="entry name" value="FAD/NAD-bd_sf"/>
</dbReference>
<evidence type="ECO:0000256" key="2">
    <source>
        <dbReference type="ARBA" id="ARBA00022630"/>
    </source>
</evidence>
<dbReference type="EC" id="1.14.15.21" evidence="6"/>
<dbReference type="EMBL" id="MF380408">
    <property type="protein sequence ID" value="ATG80392.1"/>
    <property type="molecule type" value="Genomic_DNA"/>
</dbReference>
<name>A0A291HVG1_9RHOD</name>
<dbReference type="Pfam" id="PF01494">
    <property type="entry name" value="FAD_binding_3"/>
    <property type="match status" value="1"/>
</dbReference>